<dbReference type="PROSITE" id="PS50943">
    <property type="entry name" value="HTH_CROC1"/>
    <property type="match status" value="1"/>
</dbReference>
<dbReference type="InterPro" id="IPR010982">
    <property type="entry name" value="Lambda_DNA-bd_dom_sf"/>
</dbReference>
<evidence type="ECO:0000259" key="1">
    <source>
        <dbReference type="PROSITE" id="PS50943"/>
    </source>
</evidence>
<dbReference type="Pfam" id="PF19054">
    <property type="entry name" value="DUF5753"/>
    <property type="match status" value="1"/>
</dbReference>
<dbReference type="SUPFAM" id="SSF47413">
    <property type="entry name" value="lambda repressor-like DNA-binding domains"/>
    <property type="match status" value="1"/>
</dbReference>
<reference evidence="2 3" key="1">
    <citation type="submission" date="2024-06" db="EMBL/GenBank/DDBJ databases">
        <title>The Natural Products Discovery Center: Release of the First 8490 Sequenced Strains for Exploring Actinobacteria Biosynthetic Diversity.</title>
        <authorList>
            <person name="Kalkreuter E."/>
            <person name="Kautsar S.A."/>
            <person name="Yang D."/>
            <person name="Bader C.D."/>
            <person name="Teijaro C.N."/>
            <person name="Fluegel L."/>
            <person name="Davis C.M."/>
            <person name="Simpson J.R."/>
            <person name="Lauterbach L."/>
            <person name="Steele A.D."/>
            <person name="Gui C."/>
            <person name="Meng S."/>
            <person name="Li G."/>
            <person name="Viehrig K."/>
            <person name="Ye F."/>
            <person name="Su P."/>
            <person name="Kiefer A.F."/>
            <person name="Nichols A."/>
            <person name="Cepeda A.J."/>
            <person name="Yan W."/>
            <person name="Fan B."/>
            <person name="Jiang Y."/>
            <person name="Adhikari A."/>
            <person name="Zheng C.-J."/>
            <person name="Schuster L."/>
            <person name="Cowan T.M."/>
            <person name="Smanski M.J."/>
            <person name="Chevrette M.G."/>
            <person name="De Carvalho L.P.S."/>
            <person name="Shen B."/>
        </authorList>
    </citation>
    <scope>NUCLEOTIDE SEQUENCE [LARGE SCALE GENOMIC DNA]</scope>
    <source>
        <strain evidence="2 3">NPDC052347</strain>
    </source>
</reference>
<dbReference type="RefSeq" id="WP_161968677.1">
    <property type="nucleotide sequence ID" value="NZ_JBFAUK010000013.1"/>
</dbReference>
<accession>A0ABV3K3B9</accession>
<dbReference type="InterPro" id="IPR001387">
    <property type="entry name" value="Cro/C1-type_HTH"/>
</dbReference>
<evidence type="ECO:0000313" key="2">
    <source>
        <dbReference type="EMBL" id="MEV5508300.1"/>
    </source>
</evidence>
<dbReference type="Gene3D" id="1.10.260.40">
    <property type="entry name" value="lambda repressor-like DNA-binding domains"/>
    <property type="match status" value="1"/>
</dbReference>
<organism evidence="2 3">
    <name type="scientific">Streptomyces orinoci</name>
    <name type="common">Streptoverticillium orinoci</name>
    <dbReference type="NCBI Taxonomy" id="67339"/>
    <lineage>
        <taxon>Bacteria</taxon>
        <taxon>Bacillati</taxon>
        <taxon>Actinomycetota</taxon>
        <taxon>Actinomycetes</taxon>
        <taxon>Kitasatosporales</taxon>
        <taxon>Streptomycetaceae</taxon>
        <taxon>Streptomyces</taxon>
    </lineage>
</organism>
<keyword evidence="3" id="KW-1185">Reference proteome</keyword>
<dbReference type="SMART" id="SM00530">
    <property type="entry name" value="HTH_XRE"/>
    <property type="match status" value="1"/>
</dbReference>
<dbReference type="Pfam" id="PF13560">
    <property type="entry name" value="HTH_31"/>
    <property type="match status" value="1"/>
</dbReference>
<gene>
    <name evidence="2" type="ORF">AB0L16_17780</name>
</gene>
<dbReference type="EMBL" id="JBFAUK010000013">
    <property type="protein sequence ID" value="MEV5508300.1"/>
    <property type="molecule type" value="Genomic_DNA"/>
</dbReference>
<dbReference type="Proteomes" id="UP001552594">
    <property type="component" value="Unassembled WGS sequence"/>
</dbReference>
<protein>
    <submittedName>
        <fullName evidence="2">Helix-turn-helix transcriptional regulator</fullName>
    </submittedName>
</protein>
<comment type="caution">
    <text evidence="2">The sequence shown here is derived from an EMBL/GenBank/DDBJ whole genome shotgun (WGS) entry which is preliminary data.</text>
</comment>
<evidence type="ECO:0000313" key="3">
    <source>
        <dbReference type="Proteomes" id="UP001552594"/>
    </source>
</evidence>
<dbReference type="InterPro" id="IPR043917">
    <property type="entry name" value="DUF5753"/>
</dbReference>
<dbReference type="CDD" id="cd00093">
    <property type="entry name" value="HTH_XRE"/>
    <property type="match status" value="1"/>
</dbReference>
<name>A0ABV3K3B9_STRON</name>
<sequence length="276" mass="31586">MSRRRVDPSQAFIARYGLALQQFREHKRWTQAQLGKQVWLSHARISQFEAGESLPPKDIAELLDHVLEANGALLDLWDRLNDNPDARWAQKILATEARTVHFRHVTNTIPALLQTEAYARALLGKGIPYYGGNVDEKVAYRAERRKVLHSSDPAQFWAILEESALHWQIADHAVMREQFTHLLDMMTRPHVCLQVIPFRSVGLIPNTGITTLLTLRNGRTIVYRTDADQGTYITKPSIVADFAALYDHLRHSALTADESRDLIQQVFEENLRVYLS</sequence>
<feature type="domain" description="HTH cro/C1-type" evidence="1">
    <location>
        <begin position="20"/>
        <end position="74"/>
    </location>
</feature>
<proteinExistence type="predicted"/>